<feature type="transmembrane region" description="Helical" evidence="5">
    <location>
        <begin position="101"/>
        <end position="121"/>
    </location>
</feature>
<comment type="subcellular location">
    <subcellularLocation>
        <location evidence="1">Cytoplasm</location>
    </subcellularLocation>
</comment>
<evidence type="ECO:0000313" key="7">
    <source>
        <dbReference type="EMBL" id="CAI5767090.1"/>
    </source>
</evidence>
<keyword evidence="8" id="KW-1185">Reference proteome</keyword>
<dbReference type="GO" id="GO:0005737">
    <property type="term" value="C:cytoplasm"/>
    <property type="evidence" value="ECO:0007669"/>
    <property type="project" value="UniProtKB-SubCell"/>
</dbReference>
<dbReference type="FunFam" id="3.40.50.1820:FF:000077">
    <property type="entry name" value="Abhydrolase domain containing 14B"/>
    <property type="match status" value="1"/>
</dbReference>
<keyword evidence="5" id="KW-0472">Membrane</keyword>
<dbReference type="InterPro" id="IPR029058">
    <property type="entry name" value="AB_hydrolase_fold"/>
</dbReference>
<feature type="domain" description="AB hydrolase-1" evidence="6">
    <location>
        <begin position="185"/>
        <end position="267"/>
    </location>
</feature>
<keyword evidence="5" id="KW-0812">Transmembrane</keyword>
<keyword evidence="5" id="KW-1133">Transmembrane helix</keyword>
<evidence type="ECO:0000256" key="2">
    <source>
        <dbReference type="ARBA" id="ARBA00022490"/>
    </source>
</evidence>
<accession>A0AA35JW25</accession>
<evidence type="ECO:0000313" key="8">
    <source>
        <dbReference type="Proteomes" id="UP001178461"/>
    </source>
</evidence>
<evidence type="ECO:0000259" key="6">
    <source>
        <dbReference type="Pfam" id="PF12697"/>
    </source>
</evidence>
<name>A0AA35JW25_9SAUR</name>
<organism evidence="7 8">
    <name type="scientific">Podarcis lilfordi</name>
    <name type="common">Lilford's wall lizard</name>
    <dbReference type="NCBI Taxonomy" id="74358"/>
    <lineage>
        <taxon>Eukaryota</taxon>
        <taxon>Metazoa</taxon>
        <taxon>Chordata</taxon>
        <taxon>Craniata</taxon>
        <taxon>Vertebrata</taxon>
        <taxon>Euteleostomi</taxon>
        <taxon>Lepidosauria</taxon>
        <taxon>Squamata</taxon>
        <taxon>Bifurcata</taxon>
        <taxon>Unidentata</taxon>
        <taxon>Episquamata</taxon>
        <taxon>Laterata</taxon>
        <taxon>Lacertibaenia</taxon>
        <taxon>Lacertidae</taxon>
        <taxon>Podarcis</taxon>
    </lineage>
</organism>
<protein>
    <submittedName>
        <fullName evidence="7">Abhydrolase domain containing 14A</fullName>
    </submittedName>
</protein>
<dbReference type="Gene3D" id="3.40.50.1820">
    <property type="entry name" value="alpha/beta hydrolase"/>
    <property type="match status" value="1"/>
</dbReference>
<dbReference type="InterPro" id="IPR000073">
    <property type="entry name" value="AB_hydrolase_1"/>
</dbReference>
<gene>
    <name evidence="7" type="ORF">PODLI_1B022964</name>
</gene>
<dbReference type="AlphaFoldDB" id="A0AA35JW25"/>
<evidence type="ECO:0000256" key="3">
    <source>
        <dbReference type="ARBA" id="ARBA00037942"/>
    </source>
</evidence>
<dbReference type="Proteomes" id="UP001178461">
    <property type="component" value="Chromosome 2"/>
</dbReference>
<dbReference type="PANTHER" id="PTHR46197:SF1">
    <property type="entry name" value="PROTEIN ABHD14A"/>
    <property type="match status" value="1"/>
</dbReference>
<dbReference type="PANTHER" id="PTHR46197">
    <property type="entry name" value="PROTEIN ABHD14B-LIKE"/>
    <property type="match status" value="1"/>
</dbReference>
<reference evidence="7" key="1">
    <citation type="submission" date="2022-12" db="EMBL/GenBank/DDBJ databases">
        <authorList>
            <person name="Alioto T."/>
            <person name="Alioto T."/>
            <person name="Gomez Garrido J."/>
        </authorList>
    </citation>
    <scope>NUCLEOTIDE SEQUENCE</scope>
</reference>
<dbReference type="EMBL" id="OX395127">
    <property type="protein sequence ID" value="CAI5767090.1"/>
    <property type="molecule type" value="Genomic_DNA"/>
</dbReference>
<dbReference type="SUPFAM" id="SSF53474">
    <property type="entry name" value="alpha/beta-Hydrolases"/>
    <property type="match status" value="1"/>
</dbReference>
<evidence type="ECO:0000256" key="5">
    <source>
        <dbReference type="SAM" id="Phobius"/>
    </source>
</evidence>
<keyword evidence="2" id="KW-0963">Cytoplasm</keyword>
<feature type="region of interest" description="Disordered" evidence="4">
    <location>
        <begin position="1"/>
        <end position="84"/>
    </location>
</feature>
<evidence type="ECO:0000256" key="1">
    <source>
        <dbReference type="ARBA" id="ARBA00004496"/>
    </source>
</evidence>
<dbReference type="Pfam" id="PF12697">
    <property type="entry name" value="Abhydrolase_6"/>
    <property type="match status" value="1"/>
</dbReference>
<comment type="similarity">
    <text evidence="3">Belongs to the AB hydrolase superfamily. ABHD14 family.</text>
</comment>
<evidence type="ECO:0000256" key="4">
    <source>
        <dbReference type="SAM" id="MobiDB-lite"/>
    </source>
</evidence>
<sequence>MHMNMHKATDQAPTTPSASLLPETPRVAFRLEEKGKARRLTASSSARPRGSGAGRLRRGAIRSEPAGSKCVAGGGGGGRTQLPPRLLSEEKMTMTLIRNRLGLLVLGVLVTFVLYLLLPAIQHERFTSSVDIPKPRAMEEEMNKGQGTGNITILTGTVLQNPSVFFREAVQVQKDGPPFTERLAVIFLHGQSFNSKKWEELGTLALLSENGYRAIAIDLPGYGESPSSSTVETAQGRVAFLQQVFKELGLQQPVLISSSMSGRYSIPFLLASGEQLKGFVPIAPVGTKDFTSQQYQQVKIPTLIIYGERDTGLGTQSLQSLQQIPQSRVVMLLGAGHACYLDKPQEFHKALLNFLGELK</sequence>
<proteinExistence type="inferred from homology"/>